<organism evidence="2 3">
    <name type="scientific">Oryza meyeriana var. granulata</name>
    <dbReference type="NCBI Taxonomy" id="110450"/>
    <lineage>
        <taxon>Eukaryota</taxon>
        <taxon>Viridiplantae</taxon>
        <taxon>Streptophyta</taxon>
        <taxon>Embryophyta</taxon>
        <taxon>Tracheophyta</taxon>
        <taxon>Spermatophyta</taxon>
        <taxon>Magnoliopsida</taxon>
        <taxon>Liliopsida</taxon>
        <taxon>Poales</taxon>
        <taxon>Poaceae</taxon>
        <taxon>BOP clade</taxon>
        <taxon>Oryzoideae</taxon>
        <taxon>Oryzeae</taxon>
        <taxon>Oryzinae</taxon>
        <taxon>Oryza</taxon>
        <taxon>Oryza meyeriana</taxon>
    </lineage>
</organism>
<accession>A0A6G1FB07</accession>
<dbReference type="Pfam" id="PF08268">
    <property type="entry name" value="FBA_3"/>
    <property type="match status" value="1"/>
</dbReference>
<dbReference type="EMBL" id="SPHZ02000001">
    <property type="protein sequence ID" value="KAF0934090.1"/>
    <property type="molecule type" value="Genomic_DNA"/>
</dbReference>
<evidence type="ECO:0000313" key="2">
    <source>
        <dbReference type="EMBL" id="KAF0934090.1"/>
    </source>
</evidence>
<dbReference type="AlphaFoldDB" id="A0A6G1FB07"/>
<dbReference type="Proteomes" id="UP000479710">
    <property type="component" value="Unassembled WGS sequence"/>
</dbReference>
<gene>
    <name evidence="2" type="ORF">E2562_022762</name>
</gene>
<sequence length="322" mass="36901">MPLFFYRLDHQVAQLDNPDLVRVHLRSVDIAARESRPVIRFVHADPALPIVDPRVFTIEGSCDGILLLSYHTRLYACNPCTRRWGRLPPLHVDNDIIGFYGHGPFNKREYRVLYHPKIQEPDRRYWIFSLSFLDQPVRYIGRPTNLEAIDLVLAHGIVPSYWMPPTTIEHRVHWRPQVAQDNSNVLMFDTIAEAFRWIPPPRQLEGTRWVEVEGDQLLEINGMLAMTLISQTLVDVWVLQEGEIFGGSTVLVVSQERDVLAQCPHIILQTDNGGNVLKFYTLAGHLTVLSRYTLQESLLMHAFLPMQQGDAIDGDPPFLQGP</sequence>
<keyword evidence="3" id="KW-1185">Reference proteome</keyword>
<protein>
    <recommendedName>
        <fullName evidence="1">F-box associated beta-propeller type 3 domain-containing protein</fullName>
    </recommendedName>
</protein>
<dbReference type="OrthoDB" id="626217at2759"/>
<evidence type="ECO:0000313" key="3">
    <source>
        <dbReference type="Proteomes" id="UP000479710"/>
    </source>
</evidence>
<name>A0A6G1FB07_9ORYZ</name>
<dbReference type="PANTHER" id="PTHR31672">
    <property type="entry name" value="BNACNNG10540D PROTEIN"/>
    <property type="match status" value="1"/>
</dbReference>
<evidence type="ECO:0000259" key="1">
    <source>
        <dbReference type="Pfam" id="PF08268"/>
    </source>
</evidence>
<feature type="domain" description="F-box associated beta-propeller type 3" evidence="1">
    <location>
        <begin position="57"/>
        <end position="244"/>
    </location>
</feature>
<comment type="caution">
    <text evidence="2">The sequence shown here is derived from an EMBL/GenBank/DDBJ whole genome shotgun (WGS) entry which is preliminary data.</text>
</comment>
<dbReference type="InterPro" id="IPR013187">
    <property type="entry name" value="F-box-assoc_dom_typ3"/>
</dbReference>
<reference evidence="2 3" key="1">
    <citation type="submission" date="2019-11" db="EMBL/GenBank/DDBJ databases">
        <title>Whole genome sequence of Oryza granulata.</title>
        <authorList>
            <person name="Li W."/>
        </authorList>
    </citation>
    <scope>NUCLEOTIDE SEQUENCE [LARGE SCALE GENOMIC DNA]</scope>
    <source>
        <strain evidence="3">cv. Menghai</strain>
        <tissue evidence="2">Leaf</tissue>
    </source>
</reference>
<proteinExistence type="predicted"/>
<dbReference type="InterPro" id="IPR050796">
    <property type="entry name" value="SCF_F-box_component"/>
</dbReference>